<evidence type="ECO:0000313" key="1">
    <source>
        <dbReference type="EMBL" id="KAJ6817772.1"/>
    </source>
</evidence>
<organism evidence="1 2">
    <name type="scientific">Iris pallida</name>
    <name type="common">Sweet iris</name>
    <dbReference type="NCBI Taxonomy" id="29817"/>
    <lineage>
        <taxon>Eukaryota</taxon>
        <taxon>Viridiplantae</taxon>
        <taxon>Streptophyta</taxon>
        <taxon>Embryophyta</taxon>
        <taxon>Tracheophyta</taxon>
        <taxon>Spermatophyta</taxon>
        <taxon>Magnoliopsida</taxon>
        <taxon>Liliopsida</taxon>
        <taxon>Asparagales</taxon>
        <taxon>Iridaceae</taxon>
        <taxon>Iridoideae</taxon>
        <taxon>Irideae</taxon>
        <taxon>Iris</taxon>
    </lineage>
</organism>
<comment type="caution">
    <text evidence="1">The sequence shown here is derived from an EMBL/GenBank/DDBJ whole genome shotgun (WGS) entry which is preliminary data.</text>
</comment>
<proteinExistence type="predicted"/>
<evidence type="ECO:0000313" key="2">
    <source>
        <dbReference type="Proteomes" id="UP001140949"/>
    </source>
</evidence>
<dbReference type="EMBL" id="JANAVB010027598">
    <property type="protein sequence ID" value="KAJ6817772.1"/>
    <property type="molecule type" value="Genomic_DNA"/>
</dbReference>
<keyword evidence="2" id="KW-1185">Reference proteome</keyword>
<accession>A0AAX6FN58</accession>
<reference evidence="1" key="1">
    <citation type="journal article" date="2023" name="GigaByte">
        <title>Genome assembly of the bearded iris, Iris pallida Lam.</title>
        <authorList>
            <person name="Bruccoleri R.E."/>
            <person name="Oakeley E.J."/>
            <person name="Faust A.M.E."/>
            <person name="Altorfer M."/>
            <person name="Dessus-Babus S."/>
            <person name="Burckhardt D."/>
            <person name="Oertli M."/>
            <person name="Naumann U."/>
            <person name="Petersen F."/>
            <person name="Wong J."/>
        </authorList>
    </citation>
    <scope>NUCLEOTIDE SEQUENCE</scope>
    <source>
        <strain evidence="1">GSM-AAB239-AS_SAM_17_03QT</strain>
    </source>
</reference>
<dbReference type="GO" id="GO:0005840">
    <property type="term" value="C:ribosome"/>
    <property type="evidence" value="ECO:0007669"/>
    <property type="project" value="UniProtKB-KW"/>
</dbReference>
<reference evidence="1" key="2">
    <citation type="submission" date="2023-04" db="EMBL/GenBank/DDBJ databases">
        <authorList>
            <person name="Bruccoleri R.E."/>
            <person name="Oakeley E.J."/>
            <person name="Faust A.-M."/>
            <person name="Dessus-Babus S."/>
            <person name="Altorfer M."/>
            <person name="Burckhardt D."/>
            <person name="Oertli M."/>
            <person name="Naumann U."/>
            <person name="Petersen F."/>
            <person name="Wong J."/>
        </authorList>
    </citation>
    <scope>NUCLEOTIDE SEQUENCE</scope>
    <source>
        <strain evidence="1">GSM-AAB239-AS_SAM_17_03QT</strain>
        <tissue evidence="1">Leaf</tissue>
    </source>
</reference>
<dbReference type="AlphaFoldDB" id="A0AAX6FN58"/>
<name>A0AAX6FN58_IRIPA</name>
<dbReference type="Proteomes" id="UP001140949">
    <property type="component" value="Unassembled WGS sequence"/>
</dbReference>
<sequence length="65" mass="7948">MPALRFKTCRLLSGNVRNKELSRIQRRIRRRLRKKRRSMKINPFFLEKPKQKPQITNYKKVAPLL</sequence>
<keyword evidence="1" id="KW-0687">Ribonucleoprotein</keyword>
<gene>
    <name evidence="1" type="ORF">M6B38_409090</name>
</gene>
<keyword evidence="1" id="KW-0689">Ribosomal protein</keyword>
<protein>
    <submittedName>
        <fullName evidence="1">Ribosomal protein S4 (Mitochondrion)</fullName>
    </submittedName>
</protein>